<dbReference type="GO" id="GO:0005634">
    <property type="term" value="C:nucleus"/>
    <property type="evidence" value="ECO:0007669"/>
    <property type="project" value="UniProtKB-SubCell"/>
</dbReference>
<dbReference type="InterPro" id="IPR027417">
    <property type="entry name" value="P-loop_NTPase"/>
</dbReference>
<dbReference type="Gene3D" id="3.40.50.10810">
    <property type="entry name" value="Tandem AAA-ATPase domain"/>
    <property type="match status" value="1"/>
</dbReference>
<dbReference type="SUPFAM" id="SSF52540">
    <property type="entry name" value="P-loop containing nucleoside triphosphate hydrolases"/>
    <property type="match status" value="2"/>
</dbReference>
<evidence type="ECO:0008006" key="17">
    <source>
        <dbReference type="Google" id="ProtNLM"/>
    </source>
</evidence>
<dbReference type="InterPro" id="IPR050628">
    <property type="entry name" value="SNF2_RAD54_helicase_TF"/>
</dbReference>
<dbReference type="InterPro" id="IPR018957">
    <property type="entry name" value="Znf_C3HC4_RING-type"/>
</dbReference>
<accession>A0A0C3FHX8</accession>
<dbReference type="InterPro" id="IPR001841">
    <property type="entry name" value="Znf_RING"/>
</dbReference>
<evidence type="ECO:0000259" key="14">
    <source>
        <dbReference type="PROSITE" id="PS51194"/>
    </source>
</evidence>
<keyword evidence="3" id="KW-0479">Metal-binding</keyword>
<keyword evidence="7" id="KW-0347">Helicase</keyword>
<organism evidence="15 16">
    <name type="scientific">Piloderma croceum (strain F 1598)</name>
    <dbReference type="NCBI Taxonomy" id="765440"/>
    <lineage>
        <taxon>Eukaryota</taxon>
        <taxon>Fungi</taxon>
        <taxon>Dikarya</taxon>
        <taxon>Basidiomycota</taxon>
        <taxon>Agaricomycotina</taxon>
        <taxon>Agaricomycetes</taxon>
        <taxon>Agaricomycetidae</taxon>
        <taxon>Atheliales</taxon>
        <taxon>Atheliaceae</taxon>
        <taxon>Piloderma</taxon>
    </lineage>
</organism>
<dbReference type="PROSITE" id="PS50089">
    <property type="entry name" value="ZF_RING_2"/>
    <property type="match status" value="1"/>
</dbReference>
<evidence type="ECO:0000256" key="11">
    <source>
        <dbReference type="SAM" id="MobiDB-lite"/>
    </source>
</evidence>
<name>A0A0C3FHX8_PILCF</name>
<evidence type="ECO:0000256" key="10">
    <source>
        <dbReference type="PROSITE-ProRule" id="PRU00175"/>
    </source>
</evidence>
<keyword evidence="5 10" id="KW-0863">Zinc-finger</keyword>
<evidence type="ECO:0000256" key="1">
    <source>
        <dbReference type="ARBA" id="ARBA00004123"/>
    </source>
</evidence>
<dbReference type="GO" id="GO:0008094">
    <property type="term" value="F:ATP-dependent activity, acting on DNA"/>
    <property type="evidence" value="ECO:0007669"/>
    <property type="project" value="TreeGrafter"/>
</dbReference>
<dbReference type="Gene3D" id="3.40.50.300">
    <property type="entry name" value="P-loop containing nucleotide triphosphate hydrolases"/>
    <property type="match status" value="1"/>
</dbReference>
<evidence type="ECO:0000256" key="3">
    <source>
        <dbReference type="ARBA" id="ARBA00022723"/>
    </source>
</evidence>
<dbReference type="GO" id="GO:0004386">
    <property type="term" value="F:helicase activity"/>
    <property type="evidence" value="ECO:0007669"/>
    <property type="project" value="UniProtKB-KW"/>
</dbReference>
<dbReference type="InterPro" id="IPR049730">
    <property type="entry name" value="SNF2/RAD54-like_C"/>
</dbReference>
<dbReference type="PANTHER" id="PTHR45626">
    <property type="entry name" value="TRANSCRIPTION TERMINATION FACTOR 2-RELATED"/>
    <property type="match status" value="1"/>
</dbReference>
<dbReference type="InterPro" id="IPR013083">
    <property type="entry name" value="Znf_RING/FYVE/PHD"/>
</dbReference>
<reference evidence="16" key="2">
    <citation type="submission" date="2015-01" db="EMBL/GenBank/DDBJ databases">
        <title>Evolutionary Origins and Diversification of the Mycorrhizal Mutualists.</title>
        <authorList>
            <consortium name="DOE Joint Genome Institute"/>
            <consortium name="Mycorrhizal Genomics Consortium"/>
            <person name="Kohler A."/>
            <person name="Kuo A."/>
            <person name="Nagy L.G."/>
            <person name="Floudas D."/>
            <person name="Copeland A."/>
            <person name="Barry K.W."/>
            <person name="Cichocki N."/>
            <person name="Veneault-Fourrey C."/>
            <person name="LaButti K."/>
            <person name="Lindquist E.A."/>
            <person name="Lipzen A."/>
            <person name="Lundell T."/>
            <person name="Morin E."/>
            <person name="Murat C."/>
            <person name="Riley R."/>
            <person name="Ohm R."/>
            <person name="Sun H."/>
            <person name="Tunlid A."/>
            <person name="Henrissat B."/>
            <person name="Grigoriev I.V."/>
            <person name="Hibbett D.S."/>
            <person name="Martin F."/>
        </authorList>
    </citation>
    <scope>NUCLEOTIDE SEQUENCE [LARGE SCALE GENOMIC DNA]</scope>
    <source>
        <strain evidence="16">F 1598</strain>
    </source>
</reference>
<dbReference type="InterPro" id="IPR002464">
    <property type="entry name" value="DNA/RNA_helicase_DEAH_CS"/>
</dbReference>
<dbReference type="InterPro" id="IPR014001">
    <property type="entry name" value="Helicase_ATP-bd"/>
</dbReference>
<dbReference type="InterPro" id="IPR000330">
    <property type="entry name" value="SNF2_N"/>
</dbReference>
<dbReference type="EMBL" id="KN832989">
    <property type="protein sequence ID" value="KIM84010.1"/>
    <property type="molecule type" value="Genomic_DNA"/>
</dbReference>
<dbReference type="Gene3D" id="3.30.40.10">
    <property type="entry name" value="Zinc/RING finger domain, C3HC4 (zinc finger)"/>
    <property type="match status" value="1"/>
</dbReference>
<dbReference type="InterPro" id="IPR038718">
    <property type="entry name" value="SNF2-like_sf"/>
</dbReference>
<evidence type="ECO:0000313" key="16">
    <source>
        <dbReference type="Proteomes" id="UP000054166"/>
    </source>
</evidence>
<dbReference type="Pfam" id="PF00176">
    <property type="entry name" value="SNF2-rel_dom"/>
    <property type="match status" value="1"/>
</dbReference>
<dbReference type="OrthoDB" id="448448at2759"/>
<feature type="compositionally biased region" description="Polar residues" evidence="11">
    <location>
        <begin position="32"/>
        <end position="41"/>
    </location>
</feature>
<dbReference type="PROSITE" id="PS51192">
    <property type="entry name" value="HELICASE_ATP_BIND_1"/>
    <property type="match status" value="1"/>
</dbReference>
<comment type="subcellular location">
    <subcellularLocation>
        <location evidence="1">Nucleus</location>
    </subcellularLocation>
</comment>
<evidence type="ECO:0000256" key="8">
    <source>
        <dbReference type="ARBA" id="ARBA00022833"/>
    </source>
</evidence>
<evidence type="ECO:0000313" key="15">
    <source>
        <dbReference type="EMBL" id="KIM84010.1"/>
    </source>
</evidence>
<dbReference type="SUPFAM" id="SSF57850">
    <property type="entry name" value="RING/U-box"/>
    <property type="match status" value="1"/>
</dbReference>
<feature type="compositionally biased region" description="Acidic residues" evidence="11">
    <location>
        <begin position="155"/>
        <end position="183"/>
    </location>
</feature>
<evidence type="ECO:0000259" key="12">
    <source>
        <dbReference type="PROSITE" id="PS50089"/>
    </source>
</evidence>
<evidence type="ECO:0000256" key="2">
    <source>
        <dbReference type="ARBA" id="ARBA00007025"/>
    </source>
</evidence>
<gene>
    <name evidence="15" type="ORF">PILCRDRAFT_819040</name>
</gene>
<dbReference type="InParanoid" id="A0A0C3FHX8"/>
<protein>
    <recommendedName>
        <fullName evidence="17">DNA repair protein RAD16</fullName>
    </recommendedName>
</protein>
<feature type="region of interest" description="Disordered" evidence="11">
    <location>
        <begin position="290"/>
        <end position="311"/>
    </location>
</feature>
<dbReference type="FunCoup" id="A0A0C3FHX8">
    <property type="interactions" value="204"/>
</dbReference>
<dbReference type="SMART" id="SM00184">
    <property type="entry name" value="RING"/>
    <property type="match status" value="1"/>
</dbReference>
<dbReference type="SMART" id="SM00490">
    <property type="entry name" value="HELICc"/>
    <property type="match status" value="1"/>
</dbReference>
<keyword evidence="6" id="KW-0378">Hydrolase</keyword>
<dbReference type="CDD" id="cd18793">
    <property type="entry name" value="SF2_C_SNF"/>
    <property type="match status" value="1"/>
</dbReference>
<dbReference type="GO" id="GO:0008270">
    <property type="term" value="F:zinc ion binding"/>
    <property type="evidence" value="ECO:0007669"/>
    <property type="project" value="UniProtKB-KW"/>
</dbReference>
<evidence type="ECO:0000256" key="7">
    <source>
        <dbReference type="ARBA" id="ARBA00022806"/>
    </source>
</evidence>
<feature type="compositionally biased region" description="Basic and acidic residues" evidence="11">
    <location>
        <begin position="69"/>
        <end position="78"/>
    </location>
</feature>
<dbReference type="Pfam" id="PF00097">
    <property type="entry name" value="zf-C3HC4"/>
    <property type="match status" value="1"/>
</dbReference>
<evidence type="ECO:0000259" key="13">
    <source>
        <dbReference type="PROSITE" id="PS51192"/>
    </source>
</evidence>
<dbReference type="GO" id="GO:0006289">
    <property type="term" value="P:nucleotide-excision repair"/>
    <property type="evidence" value="ECO:0007669"/>
    <property type="project" value="TreeGrafter"/>
</dbReference>
<feature type="region of interest" description="Disordered" evidence="11">
    <location>
        <begin position="1"/>
        <end position="208"/>
    </location>
</feature>
<dbReference type="AlphaFoldDB" id="A0A0C3FHX8"/>
<feature type="compositionally biased region" description="Low complexity" evidence="11">
    <location>
        <begin position="12"/>
        <end position="31"/>
    </location>
</feature>
<feature type="domain" description="RING-type" evidence="12">
    <location>
        <begin position="767"/>
        <end position="809"/>
    </location>
</feature>
<dbReference type="Pfam" id="PF00271">
    <property type="entry name" value="Helicase_C"/>
    <property type="match status" value="1"/>
</dbReference>
<keyword evidence="9" id="KW-0067">ATP-binding</keyword>
<reference evidence="15 16" key="1">
    <citation type="submission" date="2014-04" db="EMBL/GenBank/DDBJ databases">
        <authorList>
            <consortium name="DOE Joint Genome Institute"/>
            <person name="Kuo A."/>
            <person name="Tarkka M."/>
            <person name="Buscot F."/>
            <person name="Kohler A."/>
            <person name="Nagy L.G."/>
            <person name="Floudas D."/>
            <person name="Copeland A."/>
            <person name="Barry K.W."/>
            <person name="Cichocki N."/>
            <person name="Veneault-Fourrey C."/>
            <person name="LaButti K."/>
            <person name="Lindquist E.A."/>
            <person name="Lipzen A."/>
            <person name="Lundell T."/>
            <person name="Morin E."/>
            <person name="Murat C."/>
            <person name="Sun H."/>
            <person name="Tunlid A."/>
            <person name="Henrissat B."/>
            <person name="Grigoriev I.V."/>
            <person name="Hibbett D.S."/>
            <person name="Martin F."/>
            <person name="Nordberg H.P."/>
            <person name="Cantor M.N."/>
            <person name="Hua S.X."/>
        </authorList>
    </citation>
    <scope>NUCLEOTIDE SEQUENCE [LARGE SCALE GENOMIC DNA]</scope>
    <source>
        <strain evidence="15 16">F 1598</strain>
    </source>
</reference>
<dbReference type="GO" id="GO:0016787">
    <property type="term" value="F:hydrolase activity"/>
    <property type="evidence" value="ECO:0007669"/>
    <property type="project" value="UniProtKB-KW"/>
</dbReference>
<keyword evidence="4" id="KW-0547">Nucleotide-binding</keyword>
<comment type="similarity">
    <text evidence="2">Belongs to the SNF2/RAD54 helicase family.</text>
</comment>
<dbReference type="GO" id="GO:0005524">
    <property type="term" value="F:ATP binding"/>
    <property type="evidence" value="ECO:0007669"/>
    <property type="project" value="UniProtKB-KW"/>
</dbReference>
<evidence type="ECO:0000256" key="9">
    <source>
        <dbReference type="ARBA" id="ARBA00022840"/>
    </source>
</evidence>
<evidence type="ECO:0000256" key="4">
    <source>
        <dbReference type="ARBA" id="ARBA00022741"/>
    </source>
</evidence>
<dbReference type="InterPro" id="IPR001650">
    <property type="entry name" value="Helicase_C-like"/>
</dbReference>
<dbReference type="PANTHER" id="PTHR45626:SF12">
    <property type="entry name" value="DNA REPAIR PROTEIN RAD16"/>
    <property type="match status" value="1"/>
</dbReference>
<feature type="domain" description="Helicase ATP-binding" evidence="13">
    <location>
        <begin position="431"/>
        <end position="596"/>
    </location>
</feature>
<keyword evidence="16" id="KW-1185">Reference proteome</keyword>
<proteinExistence type="inferred from homology"/>
<feature type="compositionally biased region" description="Basic residues" evidence="11">
    <location>
        <begin position="299"/>
        <end position="311"/>
    </location>
</feature>
<dbReference type="CDD" id="cd18008">
    <property type="entry name" value="DEXDc_SHPRH-like"/>
    <property type="match status" value="1"/>
</dbReference>
<dbReference type="SMART" id="SM00487">
    <property type="entry name" value="DEXDc"/>
    <property type="match status" value="1"/>
</dbReference>
<sequence>MPRSRKLRTPAPSRSTTVGTPSTGVSSVFSTKTSAQQTPDTSDIDDDAPKPVGRPKKTTRASTGIASKRPAESDRDSDNVAEEDISALPKKRRAVTRSAYVEIPVKRGVRSNEKTKAPVPPPKNNGKGKGNAPQSLVPSVVDHDNLSEGAIVSEIELEYDENASIEESDDSGSEFEASEDSSSELEYVVKSRKSPRKQSLPVTDEDFLVDDESSDEVMLDAAIQASLQTAHLDQAARNGVGSSRQRVSSNPAAALRAAAAERRLARANQAIDVDDDAAFVLEYESDALSSSEEEALSKNKGKGKGKGKGKAPNKFTTVYDTTSTKFMSISERRRFNRKKRKLESASKKENRKEELKMLKLLGRPLTYAEKSTIALHRHHEELKDVWGDLEKSIPIVVPQKAEQPANLKVILLPFQQESLYWMRKQEQGVWHGGMLADEMGMGKTIQIISLLVSDPHKPNLVVAPTVAIMQWRNEIAAHTEGLKVLVWHGSSRISDVQELKKYDVVLTTYAILESCFRKQQSGFKRKGKIIKEQSPMHQIRWSRIVLDEAHNIKERSTNTAKAAFELNSMYKWCLSGTPLQNRVGELYSLVRFLGGDPFSYYFCKKCDCKSLHWKFSDKRTCDDCGHSPMQHTCFWNNEILTPIQKHGMDGPGKTAFKKLRILLDRMMLRRTKIQRADDLGLPPRTVIVRRDYFSPEEKELYLSLFSDAKRKFSTYVGEGTLLNNYSNIFSLLTRMRQMACHPDLVLKSKTNAKAFQGNDEFGEATVCRLCNDIAEDAIQSKCRHIFDRECIKQYLDAALEDSPKCPVCHLPLTIDLEAPALELEENVSARQGILGRLNLDTWRSSTKIEALVEELSNLRLQDSCTKSLVFSQFVNFLDLIAFRLQKAGFNICRLEGTMSPQARDATIQHFMNNVEVTVFLVSLKAGGVALNLTSASRVYLMDSWWNPAVEYQAMDRIHRLGQHRPVHAIKLVVEDSIESRIVQLQEKKSAMVDATLSTDDSAMGRLTPDDLSFLFRL</sequence>
<dbReference type="PROSITE" id="PS51194">
    <property type="entry name" value="HELICASE_CTER"/>
    <property type="match status" value="1"/>
</dbReference>
<evidence type="ECO:0000256" key="6">
    <source>
        <dbReference type="ARBA" id="ARBA00022801"/>
    </source>
</evidence>
<evidence type="ECO:0000256" key="5">
    <source>
        <dbReference type="ARBA" id="ARBA00022771"/>
    </source>
</evidence>
<dbReference type="Proteomes" id="UP000054166">
    <property type="component" value="Unassembled WGS sequence"/>
</dbReference>
<dbReference type="PROSITE" id="PS00690">
    <property type="entry name" value="DEAH_ATP_HELICASE"/>
    <property type="match status" value="1"/>
</dbReference>
<dbReference type="HOGENOM" id="CLU_000315_2_1_1"/>
<keyword evidence="8" id="KW-0862">Zinc</keyword>
<dbReference type="STRING" id="765440.A0A0C3FHX8"/>
<feature type="domain" description="Helicase C-terminal" evidence="14">
    <location>
        <begin position="847"/>
        <end position="1004"/>
    </location>
</feature>